<dbReference type="RefSeq" id="WP_379982424.1">
    <property type="nucleotide sequence ID" value="NZ_JBHSFV010000018.1"/>
</dbReference>
<dbReference type="SUPFAM" id="SSF69572">
    <property type="entry name" value="Activating enzymes of the ubiquitin-like proteins"/>
    <property type="match status" value="1"/>
</dbReference>
<dbReference type="Pfam" id="PF00581">
    <property type="entry name" value="Rhodanese"/>
    <property type="match status" value="1"/>
</dbReference>
<dbReference type="InterPro" id="IPR001763">
    <property type="entry name" value="Rhodanese-like_dom"/>
</dbReference>
<evidence type="ECO:0000259" key="1">
    <source>
        <dbReference type="PROSITE" id="PS50206"/>
    </source>
</evidence>
<dbReference type="Gene3D" id="3.40.250.10">
    <property type="entry name" value="Rhodanese-like domain"/>
    <property type="match status" value="1"/>
</dbReference>
<dbReference type="InterPro" id="IPR035985">
    <property type="entry name" value="Ubiquitin-activating_enz"/>
</dbReference>
<comment type="caution">
    <text evidence="2">The sequence shown here is derived from an EMBL/GenBank/DDBJ whole genome shotgun (WGS) entry which is preliminary data.</text>
</comment>
<dbReference type="Pfam" id="PF00899">
    <property type="entry name" value="ThiF"/>
    <property type="match status" value="1"/>
</dbReference>
<evidence type="ECO:0000313" key="2">
    <source>
        <dbReference type="EMBL" id="MFC4636332.1"/>
    </source>
</evidence>
<gene>
    <name evidence="2" type="ORF">ACFO3O_20665</name>
</gene>
<dbReference type="PROSITE" id="PS50206">
    <property type="entry name" value="RHODANESE_3"/>
    <property type="match status" value="1"/>
</dbReference>
<dbReference type="InterPro" id="IPR036873">
    <property type="entry name" value="Rhodanese-like_dom_sf"/>
</dbReference>
<reference evidence="3" key="1">
    <citation type="journal article" date="2019" name="Int. J. Syst. Evol. Microbiol.">
        <title>The Global Catalogue of Microorganisms (GCM) 10K type strain sequencing project: providing services to taxonomists for standard genome sequencing and annotation.</title>
        <authorList>
            <consortium name="The Broad Institute Genomics Platform"/>
            <consortium name="The Broad Institute Genome Sequencing Center for Infectious Disease"/>
            <person name="Wu L."/>
            <person name="Ma J."/>
        </authorList>
    </citation>
    <scope>NUCLEOTIDE SEQUENCE [LARGE SCALE GENOMIC DNA]</scope>
    <source>
        <strain evidence="3">YJ-61-S</strain>
    </source>
</reference>
<dbReference type="GO" id="GO:0016779">
    <property type="term" value="F:nucleotidyltransferase activity"/>
    <property type="evidence" value="ECO:0007669"/>
    <property type="project" value="UniProtKB-KW"/>
</dbReference>
<dbReference type="InterPro" id="IPR045886">
    <property type="entry name" value="ThiF/MoeB/HesA"/>
</dbReference>
<dbReference type="PANTHER" id="PTHR10953:SF102">
    <property type="entry name" value="ADENYLYLTRANSFERASE AND SULFURTRANSFERASE MOCS3"/>
    <property type="match status" value="1"/>
</dbReference>
<evidence type="ECO:0000313" key="3">
    <source>
        <dbReference type="Proteomes" id="UP001596043"/>
    </source>
</evidence>
<dbReference type="EMBL" id="JBHSFV010000018">
    <property type="protein sequence ID" value="MFC4636332.1"/>
    <property type="molecule type" value="Genomic_DNA"/>
</dbReference>
<dbReference type="PANTHER" id="PTHR10953">
    <property type="entry name" value="UBIQUITIN-ACTIVATING ENZYME E1"/>
    <property type="match status" value="1"/>
</dbReference>
<dbReference type="Gene3D" id="3.40.50.720">
    <property type="entry name" value="NAD(P)-binding Rossmann-like Domain"/>
    <property type="match status" value="1"/>
</dbReference>
<keyword evidence="2" id="KW-0548">Nucleotidyltransferase</keyword>
<dbReference type="CDD" id="cd00158">
    <property type="entry name" value="RHOD"/>
    <property type="match status" value="1"/>
</dbReference>
<protein>
    <submittedName>
        <fullName evidence="2">ThiF family adenylyltransferase</fullName>
    </submittedName>
</protein>
<keyword evidence="3" id="KW-1185">Reference proteome</keyword>
<sequence>MNRYSRHTQLPEIGHEGQERLTQAKVLVVGAGGLGCPALQYLTAAGIGSIGIVDFDTVSLSNLQRQVLYREKDLGKNKALIAKKHLEALNSSIEMTAFPVALTVQNSLDIIRQYDIVVDASDNFATRYLINDTCVKLDIPMVYGSLYKFEGQVAVFNHQNGPTYRCLFPTPPNEGEVPNCSEIGVLGVLPGQIGILQATEVLKIILNIGEVLSGKVLYLDVRTHHQQLLEITRNDEGIAHIKNTPLTEVAIQDCQFAPKVSLDDLETEEETLWIDVRNTDELPRIALSNLQCIPWEEVTTHTNELKHHKKIILFCQSGQRAQKATQALIHQGIIQCYSLQEGAEALHTWIKTSV</sequence>
<keyword evidence="2" id="KW-0808">Transferase</keyword>
<dbReference type="CDD" id="cd00757">
    <property type="entry name" value="ThiF_MoeB_HesA_family"/>
    <property type="match status" value="1"/>
</dbReference>
<dbReference type="Proteomes" id="UP001596043">
    <property type="component" value="Unassembled WGS sequence"/>
</dbReference>
<accession>A0ABV9I1P7</accession>
<name>A0ABV9I1P7_9FLAO</name>
<dbReference type="InterPro" id="IPR000594">
    <property type="entry name" value="ThiF_NAD_FAD-bd"/>
</dbReference>
<proteinExistence type="predicted"/>
<feature type="domain" description="Rhodanese" evidence="1">
    <location>
        <begin position="267"/>
        <end position="352"/>
    </location>
</feature>
<organism evidence="2 3">
    <name type="scientific">Dokdonia ponticola</name>
    <dbReference type="NCBI Taxonomy" id="2041041"/>
    <lineage>
        <taxon>Bacteria</taxon>
        <taxon>Pseudomonadati</taxon>
        <taxon>Bacteroidota</taxon>
        <taxon>Flavobacteriia</taxon>
        <taxon>Flavobacteriales</taxon>
        <taxon>Flavobacteriaceae</taxon>
        <taxon>Dokdonia</taxon>
    </lineage>
</organism>